<dbReference type="KEGG" id="sfu:Sfum_0574"/>
<comment type="activity regulation">
    <text evidence="7">Uridylyltransferase (UTase) activity is inhibited by glutamine, while glutamine activates uridylyl-removing (UR) activity.</text>
</comment>
<feature type="domain" description="ACT" evidence="8">
    <location>
        <begin position="679"/>
        <end position="769"/>
    </location>
</feature>
<dbReference type="NCBIfam" id="TIGR01693">
    <property type="entry name" value="UTase_glnD"/>
    <property type="match status" value="1"/>
</dbReference>
<comment type="catalytic activity">
    <reaction evidence="7">
        <text>[protein-PII]-uridylyl-L-tyrosine + H2O = [protein-PII]-L-tyrosine + UMP + H(+)</text>
        <dbReference type="Rhea" id="RHEA:48600"/>
        <dbReference type="Rhea" id="RHEA-COMP:12147"/>
        <dbReference type="Rhea" id="RHEA-COMP:12148"/>
        <dbReference type="ChEBI" id="CHEBI:15377"/>
        <dbReference type="ChEBI" id="CHEBI:15378"/>
        <dbReference type="ChEBI" id="CHEBI:46858"/>
        <dbReference type="ChEBI" id="CHEBI:57865"/>
        <dbReference type="ChEBI" id="CHEBI:90602"/>
    </reaction>
</comment>
<comment type="similarity">
    <text evidence="7">Belongs to the GlnD family.</text>
</comment>
<dbReference type="CDD" id="cd04900">
    <property type="entry name" value="ACT_UUR-like_1"/>
    <property type="match status" value="1"/>
</dbReference>
<dbReference type="InterPro" id="IPR043519">
    <property type="entry name" value="NT_sf"/>
</dbReference>
<keyword evidence="1 7" id="KW-0808">Transferase</keyword>
<evidence type="ECO:0000259" key="8">
    <source>
        <dbReference type="PROSITE" id="PS51671"/>
    </source>
</evidence>
<proteinExistence type="inferred from homology"/>
<accession>A0LFS1</accession>
<dbReference type="OrthoDB" id="9758038at2"/>
<dbReference type="Gene3D" id="3.30.70.260">
    <property type="match status" value="1"/>
</dbReference>
<evidence type="ECO:0000259" key="9">
    <source>
        <dbReference type="PROSITE" id="PS51831"/>
    </source>
</evidence>
<feature type="domain" description="HD" evidence="9">
    <location>
        <begin position="439"/>
        <end position="562"/>
    </location>
</feature>
<dbReference type="CDD" id="cd04899">
    <property type="entry name" value="ACT_ACR-UUR-like_2"/>
    <property type="match status" value="1"/>
</dbReference>
<dbReference type="PANTHER" id="PTHR47320">
    <property type="entry name" value="BIFUNCTIONAL URIDYLYLTRANSFERASE/URIDYLYL-REMOVING ENZYME"/>
    <property type="match status" value="1"/>
</dbReference>
<dbReference type="EC" id="3.1.4.-" evidence="7"/>
<evidence type="ECO:0000256" key="1">
    <source>
        <dbReference type="ARBA" id="ARBA00022679"/>
    </source>
</evidence>
<gene>
    <name evidence="7" type="primary">glnD</name>
    <name evidence="10" type="ordered locus">Sfum_0574</name>
</gene>
<dbReference type="EC" id="2.7.7.59" evidence="7"/>
<evidence type="ECO:0000256" key="7">
    <source>
        <dbReference type="HAMAP-Rule" id="MF_00277"/>
    </source>
</evidence>
<dbReference type="InterPro" id="IPR003607">
    <property type="entry name" value="HD/PDEase_dom"/>
</dbReference>
<dbReference type="HAMAP" id="MF_00277">
    <property type="entry name" value="PII_uridylyl_transf"/>
    <property type="match status" value="1"/>
</dbReference>
<dbReference type="SUPFAM" id="SSF81301">
    <property type="entry name" value="Nucleotidyltransferase"/>
    <property type="match status" value="1"/>
</dbReference>
<sequence>MHLRPQLSRKLKDLRETFQQMCREDVPGVLAARTYAHQFHESLRKAFPETVVPEDGWGLLAVGGFGRGELGFASDIDLLLLYRNRLVKSHEALFKELVYCLWDSGFEVGHATASLSSMKRMAQDDFTVLTNILEARLIAGDPKLFSEWRESFFNGFGRQSRKKFLQNLVGYREERQQQYGGSSYLQEPHVKEGVGAMRDVHILRWAGHVFLRDPSFAAMVRKELMTNQEKLWLEQAYDFLWRVRLQLHRLTGRRQDQLLFMEQEQIAERFGCMAGQQGSAVEVFMRLYYRHTSRIRRTASFFLERVGETQKSFPGLRPRRRILPGPFLLEGKHLNFMEPEWIKKDPRLLMRFFWQAALSDAHFHHQAGQIIRENLAVFTDEARRDPEVVKQFFDILLDSEHAFSVVNVMLETGFLEVFIPEFAAVRYRVQNDVYHLYTVDEHLLRTVWQMHQMERGDDEVAGELNPSDIFVHVKSRRVLYLAALVHDIGKGDGRNHAVRGGAMAGPIAERLGLDTHETGLLRFLVEHHLILAETALKRDLMDEKPIAQCAIQIKDRERLQMLYLLTIADSRATGPGAWSTWKASLVRELFVKVDRVLARGDLQGQDLEQRSGEVQENVLDLVSDPAERERVRHWLERVSYRYLLSQAPTAIVEHHRMERALGNKPLVLASSPAEGEMWQLTVVTADRPGLFALITGVLWARGLNILSADIFTWESGVALDVLIVERLPDPLHPRELWERVEADLGRALEHRGYLDELLSNKRKPSILQQKNLPRKDDIVLVDEEASDFYTIIEVYTWDRPGVLHCITDTLYHLDVSIQLAKISTPGAQVADVFYVTDLSGNKLMDYEMHEKIRVSLLDSLTRVG</sequence>
<dbReference type="InParanoid" id="A0LFS1"/>
<dbReference type="InterPro" id="IPR010043">
    <property type="entry name" value="UTase/UR"/>
</dbReference>
<comment type="caution">
    <text evidence="7">Lacks conserved residue(s) required for the propagation of feature annotation.</text>
</comment>
<keyword evidence="6 7" id="KW-0511">Multifunctional enzyme</keyword>
<dbReference type="CDD" id="cd00077">
    <property type="entry name" value="HDc"/>
    <property type="match status" value="1"/>
</dbReference>
<dbReference type="SUPFAM" id="SSF81593">
    <property type="entry name" value="Nucleotidyltransferase substrate binding subunit/domain"/>
    <property type="match status" value="1"/>
</dbReference>
<comment type="cofactor">
    <cofactor evidence="7">
        <name>Mg(2+)</name>
        <dbReference type="ChEBI" id="CHEBI:18420"/>
    </cofactor>
</comment>
<evidence type="ECO:0000256" key="5">
    <source>
        <dbReference type="ARBA" id="ARBA00022842"/>
    </source>
</evidence>
<dbReference type="Pfam" id="PF01966">
    <property type="entry name" value="HD"/>
    <property type="match status" value="1"/>
</dbReference>
<evidence type="ECO:0000256" key="6">
    <source>
        <dbReference type="ARBA" id="ARBA00023268"/>
    </source>
</evidence>
<dbReference type="STRING" id="335543.Sfum_0574"/>
<dbReference type="Pfam" id="PF08335">
    <property type="entry name" value="GlnD_UR_UTase"/>
    <property type="match status" value="1"/>
</dbReference>
<comment type="domain">
    <text evidence="7">Has four distinct domains: an N-terminal nucleotidyltransferase (NT) domain responsible for UTase activity, a central HD domain that encodes UR activity, and two C-terminal ACT domains that seem to have a role in glutamine sensing.</text>
</comment>
<keyword evidence="3" id="KW-0677">Repeat</keyword>
<dbReference type="InterPro" id="IPR013546">
    <property type="entry name" value="PII_UdlTrfase/GS_AdlTrfase"/>
</dbReference>
<dbReference type="FunCoup" id="A0LFS1">
    <property type="interactions" value="243"/>
</dbReference>
<keyword evidence="5 7" id="KW-0460">Magnesium</keyword>
<comment type="catalytic activity">
    <reaction evidence="7">
        <text>[protein-PII]-L-tyrosine + UTP = [protein-PII]-uridylyl-L-tyrosine + diphosphate</text>
        <dbReference type="Rhea" id="RHEA:13673"/>
        <dbReference type="Rhea" id="RHEA-COMP:12147"/>
        <dbReference type="Rhea" id="RHEA-COMP:12148"/>
        <dbReference type="ChEBI" id="CHEBI:33019"/>
        <dbReference type="ChEBI" id="CHEBI:46398"/>
        <dbReference type="ChEBI" id="CHEBI:46858"/>
        <dbReference type="ChEBI" id="CHEBI:90602"/>
        <dbReference type="EC" id="2.7.7.59"/>
    </reaction>
</comment>
<dbReference type="CDD" id="cd05401">
    <property type="entry name" value="NT_GlnE_GlnD_like"/>
    <property type="match status" value="1"/>
</dbReference>
<dbReference type="SUPFAM" id="SSF81891">
    <property type="entry name" value="Poly A polymerase C-terminal region-like"/>
    <property type="match status" value="1"/>
</dbReference>
<keyword evidence="11" id="KW-1185">Reference proteome</keyword>
<dbReference type="Proteomes" id="UP000001784">
    <property type="component" value="Chromosome"/>
</dbReference>
<dbReference type="PIRSF" id="PIRSF006288">
    <property type="entry name" value="PII_uridyltransf"/>
    <property type="match status" value="1"/>
</dbReference>
<dbReference type="Gene3D" id="1.10.3090.10">
    <property type="entry name" value="cca-adding enzyme, domain 2"/>
    <property type="match status" value="1"/>
</dbReference>
<dbReference type="InterPro" id="IPR002912">
    <property type="entry name" value="ACT_dom"/>
</dbReference>
<dbReference type="PROSITE" id="PS51671">
    <property type="entry name" value="ACT"/>
    <property type="match status" value="2"/>
</dbReference>
<organism evidence="10 11">
    <name type="scientific">Syntrophobacter fumaroxidans (strain DSM 10017 / MPOB)</name>
    <dbReference type="NCBI Taxonomy" id="335543"/>
    <lineage>
        <taxon>Bacteria</taxon>
        <taxon>Pseudomonadati</taxon>
        <taxon>Thermodesulfobacteriota</taxon>
        <taxon>Syntrophobacteria</taxon>
        <taxon>Syntrophobacterales</taxon>
        <taxon>Syntrophobacteraceae</taxon>
        <taxon>Syntrophobacter</taxon>
    </lineage>
</organism>
<evidence type="ECO:0000313" key="10">
    <source>
        <dbReference type="EMBL" id="ABK16273.1"/>
    </source>
</evidence>
<dbReference type="HOGENOM" id="CLU_012833_1_0_7"/>
<dbReference type="EMBL" id="CP000478">
    <property type="protein sequence ID" value="ABK16273.1"/>
    <property type="molecule type" value="Genomic_DNA"/>
</dbReference>
<dbReference type="GO" id="GO:0006808">
    <property type="term" value="P:regulation of nitrogen utilization"/>
    <property type="evidence" value="ECO:0007669"/>
    <property type="project" value="UniProtKB-UniRule"/>
</dbReference>
<feature type="domain" description="ACT" evidence="8">
    <location>
        <begin position="791"/>
        <end position="864"/>
    </location>
</feature>
<keyword evidence="4 7" id="KW-0378">Hydrolase</keyword>
<feature type="region of interest" description="Uridylyltransferase" evidence="7">
    <location>
        <begin position="1"/>
        <end position="322"/>
    </location>
</feature>
<dbReference type="SUPFAM" id="SSF55021">
    <property type="entry name" value="ACT-like"/>
    <property type="match status" value="2"/>
</dbReference>
<dbReference type="PANTHER" id="PTHR47320:SF1">
    <property type="entry name" value="BIFUNCTIONAL URIDYLYLTRANSFERASE_URIDYLYL-REMOVING ENZYME"/>
    <property type="match status" value="1"/>
</dbReference>
<dbReference type="InterPro" id="IPR006674">
    <property type="entry name" value="HD_domain"/>
</dbReference>
<keyword evidence="2 7" id="KW-0548">Nucleotidyltransferase</keyword>
<evidence type="ECO:0000313" key="11">
    <source>
        <dbReference type="Proteomes" id="UP000001784"/>
    </source>
</evidence>
<evidence type="ECO:0000256" key="3">
    <source>
        <dbReference type="ARBA" id="ARBA00022737"/>
    </source>
</evidence>
<dbReference type="SMART" id="SM00471">
    <property type="entry name" value="HDc"/>
    <property type="match status" value="1"/>
</dbReference>
<evidence type="ECO:0000256" key="2">
    <source>
        <dbReference type="ARBA" id="ARBA00022695"/>
    </source>
</evidence>
<dbReference type="PROSITE" id="PS51831">
    <property type="entry name" value="HD"/>
    <property type="match status" value="1"/>
</dbReference>
<dbReference type="GO" id="GO:0008773">
    <property type="term" value="F:[protein-PII] uridylyltransferase activity"/>
    <property type="evidence" value="ECO:0007669"/>
    <property type="project" value="UniProtKB-UniRule"/>
</dbReference>
<dbReference type="eggNOG" id="COG2844">
    <property type="taxonomic scope" value="Bacteria"/>
</dbReference>
<dbReference type="InterPro" id="IPR045865">
    <property type="entry name" value="ACT-like_dom_sf"/>
</dbReference>
<reference evidence="10 11" key="1">
    <citation type="submission" date="2006-10" db="EMBL/GenBank/DDBJ databases">
        <title>Complete sequence of Syntrophobacter fumaroxidans MPOB.</title>
        <authorList>
            <consortium name="US DOE Joint Genome Institute"/>
            <person name="Copeland A."/>
            <person name="Lucas S."/>
            <person name="Lapidus A."/>
            <person name="Barry K."/>
            <person name="Detter J.C."/>
            <person name="Glavina del Rio T."/>
            <person name="Hammon N."/>
            <person name="Israni S."/>
            <person name="Pitluck S."/>
            <person name="Goltsman E.G."/>
            <person name="Martinez M."/>
            <person name="Schmutz J."/>
            <person name="Larimer F."/>
            <person name="Land M."/>
            <person name="Hauser L."/>
            <person name="Kyrpides N."/>
            <person name="Kim E."/>
            <person name="Boone D.R."/>
            <person name="Brockman F."/>
            <person name="Culley D."/>
            <person name="Ferry J."/>
            <person name="Gunsalus R."/>
            <person name="McInerney M.J."/>
            <person name="Morrison M."/>
            <person name="Plugge C."/>
            <person name="Rohlin L."/>
            <person name="Scholten J."/>
            <person name="Sieber J."/>
            <person name="Stams A.J.M."/>
            <person name="Worm P."/>
            <person name="Henstra A.M."/>
            <person name="Richardson P."/>
        </authorList>
    </citation>
    <scope>NUCLEOTIDE SEQUENCE [LARGE SCALE GENOMIC DNA]</scope>
    <source>
        <strain evidence="11">DSM 10017 / MPOB</strain>
    </source>
</reference>
<evidence type="ECO:0000256" key="4">
    <source>
        <dbReference type="ARBA" id="ARBA00022801"/>
    </source>
</evidence>
<protein>
    <recommendedName>
        <fullName evidence="7">Bifunctional uridylyltransferase/uridylyl-removing enzyme</fullName>
        <shortName evidence="7">UTase/UR</shortName>
    </recommendedName>
    <alternativeName>
        <fullName evidence="7">Bifunctional [protein-PII] modification enzyme</fullName>
    </alternativeName>
    <alternativeName>
        <fullName evidence="7">Bifunctional nitrogen sensor protein</fullName>
    </alternativeName>
    <domain>
        <recommendedName>
            <fullName evidence="7">[Protein-PII] uridylyltransferase</fullName>
            <shortName evidence="7">PII uridylyltransferase</shortName>
            <shortName evidence="7">UTase</shortName>
            <ecNumber evidence="7">2.7.7.59</ecNumber>
        </recommendedName>
    </domain>
    <domain>
        <recommendedName>
            <fullName evidence="7">[Protein-PII]-UMP uridylyl-removing enzyme</fullName>
            <shortName evidence="7">UR</shortName>
            <ecNumber evidence="7">3.1.4.-</ecNumber>
        </recommendedName>
    </domain>
</protein>
<dbReference type="AlphaFoldDB" id="A0LFS1"/>
<dbReference type="RefSeq" id="WP_011697446.1">
    <property type="nucleotide sequence ID" value="NC_008554.1"/>
</dbReference>
<name>A0LFS1_SYNFM</name>
<dbReference type="GO" id="GO:0008081">
    <property type="term" value="F:phosphoric diester hydrolase activity"/>
    <property type="evidence" value="ECO:0007669"/>
    <property type="project" value="UniProtKB-UniRule"/>
</dbReference>
<comment type="function">
    <text evidence="7">Modifies, by uridylylation and deuridylylation, the PII regulatory proteins (GlnB and homologs), in response to the nitrogen status of the cell that GlnD senses through the glutamine level. Under low glutamine levels, catalyzes the conversion of the PII proteins and UTP to PII-UMP and PPi, while under higher glutamine levels, GlnD hydrolyzes PII-UMP to PII and UMP (deuridylylation). Thus, controls uridylylation state and activity of the PII proteins, and plays an important role in the regulation of nitrogen assimilation and metabolism.</text>
</comment>